<gene>
    <name evidence="1" type="ORF">ACFQZQ_04210</name>
</gene>
<keyword evidence="2" id="KW-1185">Reference proteome</keyword>
<reference evidence="2" key="1">
    <citation type="journal article" date="2019" name="Int. J. Syst. Evol. Microbiol.">
        <title>The Global Catalogue of Microorganisms (GCM) 10K type strain sequencing project: providing services to taxonomists for standard genome sequencing and annotation.</title>
        <authorList>
            <consortium name="The Broad Institute Genomics Platform"/>
            <consortium name="The Broad Institute Genome Sequencing Center for Infectious Disease"/>
            <person name="Wu L."/>
            <person name="Ma J."/>
        </authorList>
    </citation>
    <scope>NUCLEOTIDE SEQUENCE [LARGE SCALE GENOMIC DNA]</scope>
    <source>
        <strain evidence="2">CCUG 55491</strain>
    </source>
</reference>
<organism evidence="1 2">
    <name type="scientific">Lysobacter koreensis</name>
    <dbReference type="NCBI Taxonomy" id="266122"/>
    <lineage>
        <taxon>Bacteria</taxon>
        <taxon>Pseudomonadati</taxon>
        <taxon>Pseudomonadota</taxon>
        <taxon>Gammaproteobacteria</taxon>
        <taxon>Lysobacterales</taxon>
        <taxon>Lysobacteraceae</taxon>
        <taxon>Lysobacter</taxon>
    </lineage>
</organism>
<proteinExistence type="predicted"/>
<name>A0ABW2YLF8_9GAMM</name>
<dbReference type="Pfam" id="PF13689">
    <property type="entry name" value="DUF4154"/>
    <property type="match status" value="1"/>
</dbReference>
<evidence type="ECO:0000313" key="1">
    <source>
        <dbReference type="EMBL" id="MFD0738490.1"/>
    </source>
</evidence>
<accession>A0ABW2YLF8</accession>
<dbReference type="EMBL" id="JBHTIH010000002">
    <property type="protein sequence ID" value="MFD0738490.1"/>
    <property type="molecule type" value="Genomic_DNA"/>
</dbReference>
<dbReference type="Proteomes" id="UP001597090">
    <property type="component" value="Unassembled WGS sequence"/>
</dbReference>
<evidence type="ECO:0000313" key="2">
    <source>
        <dbReference type="Proteomes" id="UP001597090"/>
    </source>
</evidence>
<comment type="caution">
    <text evidence="1">The sequence shown here is derived from an EMBL/GenBank/DDBJ whole genome shotgun (WGS) entry which is preliminary data.</text>
</comment>
<sequence>MTSLLLFAPVAQADVLPEYRLKAAFLYNFATFTQWPPTVGRTLNVCVHGPNPFGSALGALHGKAVGTRRIVVPRPGGGQPLKECQVLFISAPAIGDLPRLLKQLGNTPVLTVAESPGAASAGVALNMAVAQNRITFEANPAAARAAQLVLSSKLLRLATQVH</sequence>
<dbReference type="InterPro" id="IPR025293">
    <property type="entry name" value="YfiR/HmsC-like"/>
</dbReference>
<dbReference type="RefSeq" id="WP_386811409.1">
    <property type="nucleotide sequence ID" value="NZ_JBHTIH010000002.1"/>
</dbReference>
<protein>
    <submittedName>
        <fullName evidence="1">YfiR family protein</fullName>
    </submittedName>
</protein>